<name>A0A8S3JIC9_9BILA</name>
<reference evidence="1" key="1">
    <citation type="submission" date="2021-02" db="EMBL/GenBank/DDBJ databases">
        <authorList>
            <person name="Nowell W R."/>
        </authorList>
    </citation>
    <scope>NUCLEOTIDE SEQUENCE</scope>
</reference>
<dbReference type="AlphaFoldDB" id="A0A8S3JIC9"/>
<accession>A0A8S3JIC9</accession>
<gene>
    <name evidence="1" type="ORF">GIL414_LOCUS83442</name>
</gene>
<dbReference type="Proteomes" id="UP000681720">
    <property type="component" value="Unassembled WGS sequence"/>
</dbReference>
<proteinExistence type="predicted"/>
<dbReference type="EMBL" id="CAJOBJ010363077">
    <property type="protein sequence ID" value="CAF5219361.1"/>
    <property type="molecule type" value="Genomic_DNA"/>
</dbReference>
<evidence type="ECO:0000313" key="2">
    <source>
        <dbReference type="Proteomes" id="UP000681720"/>
    </source>
</evidence>
<sequence>MTIAYTASLLSTKRIEVELNDILNQSSVNTIENKSVFYQLFEILQQYDISYSNMLHLDRYNDACEIMLTRSVQIWKRFARDTKNVNDQKQYLCRALSILEQLTEILAERWNLIRIVTPQND</sequence>
<protein>
    <submittedName>
        <fullName evidence="1">Uncharacterized protein</fullName>
    </submittedName>
</protein>
<feature type="non-terminal residue" evidence="1">
    <location>
        <position position="1"/>
    </location>
</feature>
<comment type="caution">
    <text evidence="1">The sequence shown here is derived from an EMBL/GenBank/DDBJ whole genome shotgun (WGS) entry which is preliminary data.</text>
</comment>
<evidence type="ECO:0000313" key="1">
    <source>
        <dbReference type="EMBL" id="CAF5219361.1"/>
    </source>
</evidence>
<organism evidence="1 2">
    <name type="scientific">Rotaria magnacalcarata</name>
    <dbReference type="NCBI Taxonomy" id="392030"/>
    <lineage>
        <taxon>Eukaryota</taxon>
        <taxon>Metazoa</taxon>
        <taxon>Spiralia</taxon>
        <taxon>Gnathifera</taxon>
        <taxon>Rotifera</taxon>
        <taxon>Eurotatoria</taxon>
        <taxon>Bdelloidea</taxon>
        <taxon>Philodinida</taxon>
        <taxon>Philodinidae</taxon>
        <taxon>Rotaria</taxon>
    </lineage>
</organism>